<accession>A0AA97A579</accession>
<proteinExistence type="predicted"/>
<sequence>MKQNDFYEVNGCTEFIPVTINERYNDGVDVTIHGPIRPFRTTVEQVYQFQKPHEPQKVVIPKYVSEWIGYCKANGLTLLGAIEPISKFGKGLADTFTGELNRCLSWVGFNQNAFARAWLDGYEVEEEKLYTVEIPNPNKIGNEVNVLMMNGFRQVIIKKEFGNDWKKEKGFQLTEEEIKKDFDWAWQFAKEVE</sequence>
<dbReference type="KEGG" id="sins:PW252_02305"/>
<dbReference type="AlphaFoldDB" id="A0AA97A579"/>
<dbReference type="InterPro" id="IPR012865">
    <property type="entry name" value="DUF1642"/>
</dbReference>
<organism evidence="1">
    <name type="scientific">Streptococcus iners</name>
    <dbReference type="NCBI Taxonomy" id="3028084"/>
    <lineage>
        <taxon>Bacteria</taxon>
        <taxon>Bacillati</taxon>
        <taxon>Bacillota</taxon>
        <taxon>Bacilli</taxon>
        <taxon>Lactobacillales</taxon>
        <taxon>Streptococcaceae</taxon>
        <taxon>Streptococcus</taxon>
    </lineage>
</organism>
<protein>
    <submittedName>
        <fullName evidence="1">DUF1642 domain-containing protein</fullName>
    </submittedName>
</protein>
<dbReference type="RefSeq" id="WP_248051656.1">
    <property type="nucleotide sequence ID" value="NZ_CP118735.1"/>
</dbReference>
<dbReference type="Pfam" id="PF07852">
    <property type="entry name" value="DUF1642"/>
    <property type="match status" value="1"/>
</dbReference>
<name>A0AA97A579_9STRE</name>
<evidence type="ECO:0000313" key="1">
    <source>
        <dbReference type="EMBL" id="WNY51515.1"/>
    </source>
</evidence>
<gene>
    <name evidence="1" type="ORF">PW252_02305</name>
</gene>
<reference evidence="1" key="1">
    <citation type="submission" date="2023-02" db="EMBL/GenBank/DDBJ databases">
        <title>Streptococcus sp. Genome Sequencing and Assembly.</title>
        <authorList>
            <person name="Shore S.M."/>
            <person name="Nicholson T.L."/>
        </authorList>
    </citation>
    <scope>NUCLEOTIDE SEQUENCE</scope>
    <source>
        <strain evidence="1">29887</strain>
    </source>
</reference>
<dbReference type="EMBL" id="CP118735">
    <property type="protein sequence ID" value="WNY51515.1"/>
    <property type="molecule type" value="Genomic_DNA"/>
</dbReference>